<dbReference type="GO" id="GO:0016787">
    <property type="term" value="F:hydrolase activity"/>
    <property type="evidence" value="ECO:0007669"/>
    <property type="project" value="UniProtKB-KW"/>
</dbReference>
<dbReference type="AlphaFoldDB" id="A0A8K0GNE4"/>
<dbReference type="SMART" id="SM00490">
    <property type="entry name" value="HELICc"/>
    <property type="match status" value="1"/>
</dbReference>
<name>A0A8K0GNE4_IGNLU</name>
<accession>A0A8K0GNE4</accession>
<dbReference type="SUPFAM" id="SSF52540">
    <property type="entry name" value="P-loop containing nucleoside triphosphate hydrolases"/>
    <property type="match status" value="1"/>
</dbReference>
<proteinExistence type="predicted"/>
<keyword evidence="3" id="KW-1185">Reference proteome</keyword>
<dbReference type="InterPro" id="IPR001650">
    <property type="entry name" value="Helicase_C-like"/>
</dbReference>
<evidence type="ECO:0000259" key="1">
    <source>
        <dbReference type="PROSITE" id="PS51194"/>
    </source>
</evidence>
<dbReference type="InterPro" id="IPR027417">
    <property type="entry name" value="P-loop_NTPase"/>
</dbReference>
<dbReference type="PROSITE" id="PS51194">
    <property type="entry name" value="HELICASE_CTER"/>
    <property type="match status" value="1"/>
</dbReference>
<dbReference type="CDD" id="cd18795">
    <property type="entry name" value="SF2_C_Ski2"/>
    <property type="match status" value="1"/>
</dbReference>
<sequence length="147" mass="16560">MTSKQITQNITINLNPEQKQILMSATASIQEVKIKEILVNGVCYHHAGLSPEDRRIVEDLFRNCNLPILVTTCTLAMGVNLPAHLVIIKSTKYYADGEYRDYGESMLQQMIGRAGRPQFDTSATAVILTTANDKEVRIRRVRSLVWP</sequence>
<dbReference type="Proteomes" id="UP000801492">
    <property type="component" value="Unassembled WGS sequence"/>
</dbReference>
<dbReference type="PANTHER" id="PTHR47835">
    <property type="entry name" value="HFM1, ATP DEPENDENT DNA HELICASE HOMOLOG"/>
    <property type="match status" value="1"/>
</dbReference>
<reference evidence="2" key="1">
    <citation type="submission" date="2019-08" db="EMBL/GenBank/DDBJ databases">
        <title>The genome of the North American firefly Photinus pyralis.</title>
        <authorList>
            <consortium name="Photinus pyralis genome working group"/>
            <person name="Fallon T.R."/>
            <person name="Sander Lower S.E."/>
            <person name="Weng J.-K."/>
        </authorList>
    </citation>
    <scope>NUCLEOTIDE SEQUENCE</scope>
    <source>
        <strain evidence="2">TRF0915ILg1</strain>
        <tissue evidence="2">Whole body</tissue>
    </source>
</reference>
<dbReference type="Gene3D" id="3.40.50.300">
    <property type="entry name" value="P-loop containing nucleotide triphosphate hydrolases"/>
    <property type="match status" value="1"/>
</dbReference>
<evidence type="ECO:0000313" key="2">
    <source>
        <dbReference type="EMBL" id="KAF2903958.1"/>
    </source>
</evidence>
<dbReference type="PANTHER" id="PTHR47835:SF3">
    <property type="entry name" value="HELICASE FOR MEIOSIS 1"/>
    <property type="match status" value="1"/>
</dbReference>
<evidence type="ECO:0000313" key="3">
    <source>
        <dbReference type="Proteomes" id="UP000801492"/>
    </source>
</evidence>
<dbReference type="EMBL" id="VTPC01000891">
    <property type="protein sequence ID" value="KAF2903958.1"/>
    <property type="molecule type" value="Genomic_DNA"/>
</dbReference>
<dbReference type="Pfam" id="PF00271">
    <property type="entry name" value="Helicase_C"/>
    <property type="match status" value="1"/>
</dbReference>
<organism evidence="2 3">
    <name type="scientific">Ignelater luminosus</name>
    <name type="common">Cucubano</name>
    <name type="synonym">Pyrophorus luminosus</name>
    <dbReference type="NCBI Taxonomy" id="2038154"/>
    <lineage>
        <taxon>Eukaryota</taxon>
        <taxon>Metazoa</taxon>
        <taxon>Ecdysozoa</taxon>
        <taxon>Arthropoda</taxon>
        <taxon>Hexapoda</taxon>
        <taxon>Insecta</taxon>
        <taxon>Pterygota</taxon>
        <taxon>Neoptera</taxon>
        <taxon>Endopterygota</taxon>
        <taxon>Coleoptera</taxon>
        <taxon>Polyphaga</taxon>
        <taxon>Elateriformia</taxon>
        <taxon>Elateroidea</taxon>
        <taxon>Elateridae</taxon>
        <taxon>Agrypninae</taxon>
        <taxon>Pyrophorini</taxon>
        <taxon>Ignelater</taxon>
    </lineage>
</organism>
<comment type="caution">
    <text evidence="2">The sequence shown here is derived from an EMBL/GenBank/DDBJ whole genome shotgun (WGS) entry which is preliminary data.</text>
</comment>
<dbReference type="InterPro" id="IPR052247">
    <property type="entry name" value="Meiotic_Crossover_Helicase"/>
</dbReference>
<dbReference type="OrthoDB" id="5575at2759"/>
<dbReference type="GO" id="GO:0043138">
    <property type="term" value="F:3'-5' DNA helicase activity"/>
    <property type="evidence" value="ECO:0007669"/>
    <property type="project" value="UniProtKB-EC"/>
</dbReference>
<feature type="domain" description="Helicase C-terminal" evidence="1">
    <location>
        <begin position="5"/>
        <end position="147"/>
    </location>
</feature>
<protein>
    <recommendedName>
        <fullName evidence="1">Helicase C-terminal domain-containing protein</fullName>
    </recommendedName>
</protein>
<gene>
    <name evidence="2" type="ORF">ILUMI_02220</name>
</gene>